<dbReference type="RefSeq" id="WP_255035248.1">
    <property type="nucleotide sequence ID" value="NZ_RJUF01000001.1"/>
</dbReference>
<dbReference type="EMBL" id="RJUF01000001">
    <property type="protein sequence ID" value="MCP9761512.1"/>
    <property type="molecule type" value="Genomic_DNA"/>
</dbReference>
<name>A0AAE3KQU7_9BACT</name>
<dbReference type="Proteomes" id="UP001204144">
    <property type="component" value="Unassembled WGS sequence"/>
</dbReference>
<sequence>MKIKDLTQVWIIGNDYVILNLPIVTYSVQPHWRNNFEPNNANHRYIASFKSSIILNQTFENEYKCEEDARKGCEKHLTNLLEYLFTQLNKVVEIKIGNT</sequence>
<accession>A0AAE3KQU7</accession>
<organism evidence="1 2">
    <name type="scientific">Lacihabitans soyangensis</name>
    <dbReference type="NCBI Taxonomy" id="869394"/>
    <lineage>
        <taxon>Bacteria</taxon>
        <taxon>Pseudomonadati</taxon>
        <taxon>Bacteroidota</taxon>
        <taxon>Cytophagia</taxon>
        <taxon>Cytophagales</taxon>
        <taxon>Leadbetterellaceae</taxon>
        <taxon>Lacihabitans</taxon>
    </lineage>
</organism>
<reference evidence="1 2" key="1">
    <citation type="submission" date="2018-11" db="EMBL/GenBank/DDBJ databases">
        <title>Novel bacteria species description.</title>
        <authorList>
            <person name="Han J.-H."/>
        </authorList>
    </citation>
    <scope>NUCLEOTIDE SEQUENCE [LARGE SCALE GENOMIC DNA]</scope>
    <source>
        <strain evidence="1 2">KCTC23259</strain>
    </source>
</reference>
<evidence type="ECO:0000313" key="1">
    <source>
        <dbReference type="EMBL" id="MCP9761512.1"/>
    </source>
</evidence>
<gene>
    <name evidence="1" type="ORF">EGI31_01000</name>
</gene>
<proteinExistence type="predicted"/>
<comment type="caution">
    <text evidence="1">The sequence shown here is derived from an EMBL/GenBank/DDBJ whole genome shotgun (WGS) entry which is preliminary data.</text>
</comment>
<protein>
    <submittedName>
        <fullName evidence="1">Uncharacterized protein</fullName>
    </submittedName>
</protein>
<keyword evidence="2" id="KW-1185">Reference proteome</keyword>
<evidence type="ECO:0000313" key="2">
    <source>
        <dbReference type="Proteomes" id="UP001204144"/>
    </source>
</evidence>
<dbReference type="AlphaFoldDB" id="A0AAE3KQU7"/>